<dbReference type="EMBL" id="NGJU01000015">
    <property type="protein sequence ID" value="RST94354.1"/>
    <property type="molecule type" value="Genomic_DNA"/>
</dbReference>
<feature type="domain" description="Calcineurin-like phosphoesterase" evidence="2">
    <location>
        <begin position="1"/>
        <end position="201"/>
    </location>
</feature>
<dbReference type="PANTHER" id="PTHR30337">
    <property type="entry name" value="COMPONENT OF ATP-DEPENDENT DSDNA EXONUCLEASE"/>
    <property type="match status" value="1"/>
</dbReference>
<dbReference type="PANTHER" id="PTHR30337:SF7">
    <property type="entry name" value="PHOSPHOESTERASE"/>
    <property type="match status" value="1"/>
</dbReference>
<evidence type="ECO:0000313" key="3">
    <source>
        <dbReference type="EMBL" id="RST94354.1"/>
    </source>
</evidence>
<keyword evidence="1" id="KW-0378">Hydrolase</keyword>
<dbReference type="InterPro" id="IPR050535">
    <property type="entry name" value="DNA_Repair-Maintenance_Comp"/>
</dbReference>
<dbReference type="GeneID" id="98568766"/>
<dbReference type="SUPFAM" id="SSF56300">
    <property type="entry name" value="Metallo-dependent phosphatases"/>
    <property type="match status" value="1"/>
</dbReference>
<dbReference type="Pfam" id="PF00149">
    <property type="entry name" value="Metallophos"/>
    <property type="match status" value="1"/>
</dbReference>
<dbReference type="PIRSF" id="PIRSF033091">
    <property type="entry name" value="Pesterase_YhaO"/>
    <property type="match status" value="1"/>
</dbReference>
<dbReference type="InterPro" id="IPR041796">
    <property type="entry name" value="Mre11_N"/>
</dbReference>
<gene>
    <name evidence="3" type="ORF">CBF35_10310</name>
</gene>
<evidence type="ECO:0000313" key="4">
    <source>
        <dbReference type="Proteomes" id="UP000287239"/>
    </source>
</evidence>
<dbReference type="InterPro" id="IPR004843">
    <property type="entry name" value="Calcineurin-like_PHP"/>
</dbReference>
<name>A0A429ZKY3_9ENTE</name>
<dbReference type="RefSeq" id="WP_126780821.1">
    <property type="nucleotide sequence ID" value="NZ_CP177121.1"/>
</dbReference>
<dbReference type="InterPro" id="IPR014576">
    <property type="entry name" value="Pesterase_YhaO"/>
</dbReference>
<dbReference type="CDD" id="cd00840">
    <property type="entry name" value="MPP_Mre11_N"/>
    <property type="match status" value="1"/>
</dbReference>
<organism evidence="3 4">
    <name type="scientific">Vagococcus salmoninarum</name>
    <dbReference type="NCBI Taxonomy" id="2739"/>
    <lineage>
        <taxon>Bacteria</taxon>
        <taxon>Bacillati</taxon>
        <taxon>Bacillota</taxon>
        <taxon>Bacilli</taxon>
        <taxon>Lactobacillales</taxon>
        <taxon>Enterococcaceae</taxon>
        <taxon>Vagococcus</taxon>
    </lineage>
</organism>
<dbReference type="GO" id="GO:0016787">
    <property type="term" value="F:hydrolase activity"/>
    <property type="evidence" value="ECO:0007669"/>
    <property type="project" value="UniProtKB-KW"/>
</dbReference>
<accession>A0A429ZKY3</accession>
<comment type="caution">
    <text evidence="3">The sequence shown here is derived from an EMBL/GenBank/DDBJ whole genome shotgun (WGS) entry which is preliminary data.</text>
</comment>
<dbReference type="Proteomes" id="UP000287239">
    <property type="component" value="Unassembled WGS sequence"/>
</dbReference>
<dbReference type="Gene3D" id="3.60.21.10">
    <property type="match status" value="1"/>
</dbReference>
<protein>
    <recommendedName>
        <fullName evidence="2">Calcineurin-like phosphoesterase domain-containing protein</fullName>
    </recommendedName>
</protein>
<sequence length="414" mass="46759">MKFIHGADLHLDRAFEGLRDLPTELSSKLRQKNQEMLQEIVELAIIEKVDFVLLVGDTFHQAAVAISTQKIVMEAFKKLAKNGISVVMTFGNHDYYNSETYWFEFPENVFLFKSEAVETIQLVTKNQEQVAISAFSYEHRWLESSKLGEYPQKNQQADYHIGLYHGTLGSENVTQNYAPFSLSEMTNKGYDYWALGHIHQPQVLKNNPPIIYSGSPVGHSKKETNSQGVVLVENQGNQLTYQWLNLGALEWQDVTLACQELTSRKELLLKIEELLLAFGERAESELSLVALELKTVPASLNSQISSELANGGLLNYLQERVFEESLGKLWLRSLTVLTSPEKALLPLGVTTEMLSEISQKISRERFVKVTEELTRQGAIAYLLPKDDLAFQEERINSSLTHVLSELSQTGGEES</sequence>
<evidence type="ECO:0000256" key="1">
    <source>
        <dbReference type="ARBA" id="ARBA00022801"/>
    </source>
</evidence>
<dbReference type="InterPro" id="IPR029052">
    <property type="entry name" value="Metallo-depent_PP-like"/>
</dbReference>
<evidence type="ECO:0000259" key="2">
    <source>
        <dbReference type="Pfam" id="PF00149"/>
    </source>
</evidence>
<dbReference type="AlphaFoldDB" id="A0A429ZKY3"/>
<proteinExistence type="predicted"/>
<dbReference type="OrthoDB" id="9773856at2"/>
<keyword evidence="4" id="KW-1185">Reference proteome</keyword>
<reference evidence="3 4" key="1">
    <citation type="submission" date="2017-05" db="EMBL/GenBank/DDBJ databases">
        <title>Vagococcus spp. assemblies.</title>
        <authorList>
            <person name="Gulvik C.A."/>
        </authorList>
    </citation>
    <scope>NUCLEOTIDE SEQUENCE [LARGE SCALE GENOMIC DNA]</scope>
    <source>
        <strain evidence="3 4">NCFB 2777</strain>
    </source>
</reference>